<evidence type="ECO:0000259" key="2">
    <source>
        <dbReference type="Pfam" id="PF01266"/>
    </source>
</evidence>
<evidence type="ECO:0000313" key="4">
    <source>
        <dbReference type="Proteomes" id="UP001056708"/>
    </source>
</evidence>
<protein>
    <submittedName>
        <fullName evidence="3">FAD-dependent oxidoreductase</fullName>
    </submittedName>
</protein>
<dbReference type="PANTHER" id="PTHR13847">
    <property type="entry name" value="SARCOSINE DEHYDROGENASE-RELATED"/>
    <property type="match status" value="1"/>
</dbReference>
<dbReference type="RefSeq" id="WP_252662905.1">
    <property type="nucleotide sequence ID" value="NZ_CP098611.1"/>
</dbReference>
<organism evidence="3 4">
    <name type="scientific">Phormidium yuhuli AB48</name>
    <dbReference type="NCBI Taxonomy" id="2940671"/>
    <lineage>
        <taxon>Bacteria</taxon>
        <taxon>Bacillati</taxon>
        <taxon>Cyanobacteriota</taxon>
        <taxon>Cyanophyceae</taxon>
        <taxon>Oscillatoriophycideae</taxon>
        <taxon>Oscillatoriales</taxon>
        <taxon>Oscillatoriaceae</taxon>
        <taxon>Phormidium</taxon>
        <taxon>Phormidium yuhuli</taxon>
    </lineage>
</organism>
<dbReference type="SUPFAM" id="SSF51905">
    <property type="entry name" value="FAD/NAD(P)-binding domain"/>
    <property type="match status" value="1"/>
</dbReference>
<proteinExistence type="predicted"/>
<keyword evidence="4" id="KW-1185">Reference proteome</keyword>
<accession>A0ABY5ARA7</accession>
<dbReference type="Proteomes" id="UP001056708">
    <property type="component" value="Chromosome"/>
</dbReference>
<gene>
    <name evidence="3" type="ORF">NEA10_18990</name>
</gene>
<evidence type="ECO:0000313" key="3">
    <source>
        <dbReference type="EMBL" id="USR90881.1"/>
    </source>
</evidence>
<dbReference type="Gene3D" id="3.30.9.10">
    <property type="entry name" value="D-Amino Acid Oxidase, subunit A, domain 2"/>
    <property type="match status" value="1"/>
</dbReference>
<evidence type="ECO:0000256" key="1">
    <source>
        <dbReference type="ARBA" id="ARBA00023002"/>
    </source>
</evidence>
<dbReference type="EMBL" id="CP098611">
    <property type="protein sequence ID" value="USR90881.1"/>
    <property type="molecule type" value="Genomic_DNA"/>
</dbReference>
<name>A0ABY5ARA7_9CYAN</name>
<dbReference type="PANTHER" id="PTHR13847:SF289">
    <property type="entry name" value="GLYCINE OXIDASE"/>
    <property type="match status" value="1"/>
</dbReference>
<keyword evidence="1" id="KW-0560">Oxidoreductase</keyword>
<dbReference type="InterPro" id="IPR006076">
    <property type="entry name" value="FAD-dep_OxRdtase"/>
</dbReference>
<dbReference type="SUPFAM" id="SSF54373">
    <property type="entry name" value="FAD-linked reductases, C-terminal domain"/>
    <property type="match status" value="1"/>
</dbReference>
<feature type="domain" description="FAD dependent oxidoreductase" evidence="2">
    <location>
        <begin position="4"/>
        <end position="359"/>
    </location>
</feature>
<sequence>MTQVLIVGGGVVGAAIAYELSLVPGLEVILCDRDRLGQGSTGAALGVLMGAISQKKAKSRAWKLREQSLQRYLTLIPELEAKLDCYLPRNDEGILKLCSLEENWSKWQGLAQIRQEQGFPLELWSLDELGRRFPQLGREGVSGAVFSGCDRQIQPRPLTEALLAAAQVQGAQVNWQTEVINIETTREDPRRCERVMTQTGECYEPDWLVIAAGLGTTLLTQQLQRAIAVGPVLGQAVRYRLPHLFPEKFPVVTGGDVHVVPLSESDCWVGATVEFPDGEGAVSADETLLEEVKEAAIALYPPLAEAEVIEKWSGRRPRPQERSAPVIGRLENYENVLLATGHYRNGVLLAPATAIAIRDLIS</sequence>
<dbReference type="Pfam" id="PF01266">
    <property type="entry name" value="DAO"/>
    <property type="match status" value="1"/>
</dbReference>
<dbReference type="Gene3D" id="3.50.50.60">
    <property type="entry name" value="FAD/NAD(P)-binding domain"/>
    <property type="match status" value="1"/>
</dbReference>
<dbReference type="InterPro" id="IPR036188">
    <property type="entry name" value="FAD/NAD-bd_sf"/>
</dbReference>
<reference evidence="3" key="1">
    <citation type="submission" date="2022-06" db="EMBL/GenBank/DDBJ databases">
        <title>Genome sequence of Phormidium yuhuli AB48 isolated from an industrial photobioreactor environment.</title>
        <authorList>
            <person name="Qiu Y."/>
            <person name="Noonan A.J.C."/>
            <person name="Dofher K."/>
            <person name="Koch M."/>
            <person name="Kieft B."/>
            <person name="Lin X."/>
            <person name="Ziels R.M."/>
            <person name="Hallam S.J."/>
        </authorList>
    </citation>
    <scope>NUCLEOTIDE SEQUENCE</scope>
    <source>
        <strain evidence="3">AB48</strain>
    </source>
</reference>